<accession>E1R697</accession>
<reference evidence="2 3" key="1">
    <citation type="journal article" date="2010" name="Stand. Genomic Sci.">
        <title>Complete genome sequence of Spirochaeta smaragdinae type strain (SEBR 4228).</title>
        <authorList>
            <person name="Mavromatis K."/>
            <person name="Yasawong M."/>
            <person name="Chertkov O."/>
            <person name="Lapidus A."/>
            <person name="Lucas S."/>
            <person name="Nolan M."/>
            <person name="Del Rio T.G."/>
            <person name="Tice H."/>
            <person name="Cheng J.F."/>
            <person name="Pitluck S."/>
            <person name="Liolios K."/>
            <person name="Ivanova N."/>
            <person name="Tapia R."/>
            <person name="Han C."/>
            <person name="Bruce D."/>
            <person name="Goodwin L."/>
            <person name="Pati A."/>
            <person name="Chen A."/>
            <person name="Palaniappan K."/>
            <person name="Land M."/>
            <person name="Hauser L."/>
            <person name="Chang Y.J."/>
            <person name="Jeffries C.D."/>
            <person name="Detter J.C."/>
            <person name="Rohde M."/>
            <person name="Brambilla E."/>
            <person name="Spring S."/>
            <person name="Goker M."/>
            <person name="Sikorski J."/>
            <person name="Woyke T."/>
            <person name="Bristow J."/>
            <person name="Eisen J.A."/>
            <person name="Markowitz V."/>
            <person name="Hugenholtz P."/>
            <person name="Klenk H.P."/>
            <person name="Kyrpides N.C."/>
        </authorList>
    </citation>
    <scope>NUCLEOTIDE SEQUENCE [LARGE SCALE GENOMIC DNA]</scope>
    <source>
        <strain evidence="3">DSM 11293 / JCM 15392 / SEBR 4228</strain>
    </source>
</reference>
<gene>
    <name evidence="2" type="ordered locus">Spirs_1735</name>
</gene>
<dbReference type="KEGG" id="ssm:Spirs_1735"/>
<name>E1R697_SEDSS</name>
<dbReference type="eggNOG" id="COG0767">
    <property type="taxonomic scope" value="Bacteria"/>
</dbReference>
<dbReference type="GO" id="GO:0043190">
    <property type="term" value="C:ATP-binding cassette (ABC) transporter complex"/>
    <property type="evidence" value="ECO:0007669"/>
    <property type="project" value="InterPro"/>
</dbReference>
<evidence type="ECO:0000313" key="2">
    <source>
        <dbReference type="EMBL" id="ADK80862.1"/>
    </source>
</evidence>
<dbReference type="STRING" id="573413.Spirs_1735"/>
<dbReference type="GO" id="GO:0005548">
    <property type="term" value="F:phospholipid transporter activity"/>
    <property type="evidence" value="ECO:0007669"/>
    <property type="project" value="TreeGrafter"/>
</dbReference>
<proteinExistence type="predicted"/>
<keyword evidence="3" id="KW-1185">Reference proteome</keyword>
<feature type="transmembrane region" description="Helical" evidence="1">
    <location>
        <begin position="86"/>
        <end position="110"/>
    </location>
</feature>
<evidence type="ECO:0000256" key="1">
    <source>
        <dbReference type="SAM" id="Phobius"/>
    </source>
</evidence>
<keyword evidence="1" id="KW-1133">Transmembrane helix</keyword>
<dbReference type="Pfam" id="PF02405">
    <property type="entry name" value="MlaE"/>
    <property type="match status" value="1"/>
</dbReference>
<feature type="transmembrane region" description="Helical" evidence="1">
    <location>
        <begin position="148"/>
        <end position="178"/>
    </location>
</feature>
<sequence>MFQELGHRVIASIRELFYACGFFLRTIKESVPFFRRRQIGYRVLVMQLLFTGVEALGVISLIALILGGVIIVYGVDLLPQFGQGELIYSILITVIMRELGPLLCAFIIIARSGTAIATELGQMVVSHQIEAYTSVGVDPISYLVVPRFLGVIFSMILLNIYFNLFGLIASFFVTSFIQPIPMRDYMYDLITHIRSVDIVSSMIKSLIFGAIIALSATYNGFRVEQSSTEVPQVVIKAVVQSFVLIIVADALITLIYYL</sequence>
<dbReference type="PANTHER" id="PTHR30188:SF4">
    <property type="entry name" value="PROTEIN TRIGALACTOSYLDIACYLGLYCEROL 1, CHLOROPLASTIC"/>
    <property type="match status" value="1"/>
</dbReference>
<evidence type="ECO:0008006" key="4">
    <source>
        <dbReference type="Google" id="ProtNLM"/>
    </source>
</evidence>
<dbReference type="RefSeq" id="WP_013254326.1">
    <property type="nucleotide sequence ID" value="NC_014364.1"/>
</dbReference>
<dbReference type="AlphaFoldDB" id="E1R697"/>
<dbReference type="InterPro" id="IPR030802">
    <property type="entry name" value="Permease_MalE"/>
</dbReference>
<feature type="transmembrane region" description="Helical" evidence="1">
    <location>
        <begin position="233"/>
        <end position="257"/>
    </location>
</feature>
<evidence type="ECO:0000313" key="3">
    <source>
        <dbReference type="Proteomes" id="UP000002318"/>
    </source>
</evidence>
<keyword evidence="1" id="KW-0812">Transmembrane</keyword>
<dbReference type="Proteomes" id="UP000002318">
    <property type="component" value="Chromosome"/>
</dbReference>
<feature type="transmembrane region" description="Helical" evidence="1">
    <location>
        <begin position="48"/>
        <end position="74"/>
    </location>
</feature>
<dbReference type="HOGENOM" id="CLU_045686_3_0_12"/>
<dbReference type="EMBL" id="CP002116">
    <property type="protein sequence ID" value="ADK80862.1"/>
    <property type="molecule type" value="Genomic_DNA"/>
</dbReference>
<feature type="transmembrane region" description="Helical" evidence="1">
    <location>
        <begin position="198"/>
        <end position="221"/>
    </location>
</feature>
<keyword evidence="1" id="KW-0472">Membrane</keyword>
<dbReference type="PANTHER" id="PTHR30188">
    <property type="entry name" value="ABC TRANSPORTER PERMEASE PROTEIN-RELATED"/>
    <property type="match status" value="1"/>
</dbReference>
<protein>
    <recommendedName>
        <fullName evidence="4">ABC transporter permease</fullName>
    </recommendedName>
</protein>
<organism evidence="2 3">
    <name type="scientific">Sediminispirochaeta smaragdinae (strain DSM 11293 / JCM 15392 / SEBR 4228)</name>
    <name type="common">Spirochaeta smaragdinae</name>
    <dbReference type="NCBI Taxonomy" id="573413"/>
    <lineage>
        <taxon>Bacteria</taxon>
        <taxon>Pseudomonadati</taxon>
        <taxon>Spirochaetota</taxon>
        <taxon>Spirochaetia</taxon>
        <taxon>Spirochaetales</taxon>
        <taxon>Spirochaetaceae</taxon>
        <taxon>Sediminispirochaeta</taxon>
    </lineage>
</organism>
<dbReference type="OrthoDB" id="9810518at2"/>